<dbReference type="OrthoDB" id="6499973at2759"/>
<feature type="transmembrane region" description="Helical" evidence="3">
    <location>
        <begin position="333"/>
        <end position="357"/>
    </location>
</feature>
<dbReference type="InterPro" id="IPR011701">
    <property type="entry name" value="MFS"/>
</dbReference>
<dbReference type="InterPro" id="IPR036259">
    <property type="entry name" value="MFS_trans_sf"/>
</dbReference>
<feature type="transmembrane region" description="Helical" evidence="3">
    <location>
        <begin position="199"/>
        <end position="219"/>
    </location>
</feature>
<dbReference type="SUPFAM" id="SSF103473">
    <property type="entry name" value="MFS general substrate transporter"/>
    <property type="match status" value="1"/>
</dbReference>
<dbReference type="PROSITE" id="PS50850">
    <property type="entry name" value="MFS"/>
    <property type="match status" value="1"/>
</dbReference>
<keyword evidence="3" id="KW-0812">Transmembrane</keyword>
<evidence type="ECO:0000256" key="3">
    <source>
        <dbReference type="SAM" id="Phobius"/>
    </source>
</evidence>
<dbReference type="InterPro" id="IPR050327">
    <property type="entry name" value="Proton-linked_MCT"/>
</dbReference>
<evidence type="ECO:0000256" key="2">
    <source>
        <dbReference type="ARBA" id="ARBA00006727"/>
    </source>
</evidence>
<proteinExistence type="inferred from homology"/>
<keyword evidence="3" id="KW-1133">Transmembrane helix</keyword>
<feature type="transmembrane region" description="Helical" evidence="3">
    <location>
        <begin position="369"/>
        <end position="389"/>
    </location>
</feature>
<dbReference type="EMBL" id="ML732212">
    <property type="protein sequence ID" value="KAB8074315.1"/>
    <property type="molecule type" value="Genomic_DNA"/>
</dbReference>
<comment type="similarity">
    <text evidence="2">Belongs to the major facilitator superfamily. Monocarboxylate porter (TC 2.A.1.13) family.</text>
</comment>
<dbReference type="PANTHER" id="PTHR11360:SF230">
    <property type="entry name" value="MONOCARBOXYLATE TRANSPORTER, PUTATIVE (AFU_ORTHOLOGUE AFUA_2G12790)-RELATED"/>
    <property type="match status" value="1"/>
</dbReference>
<dbReference type="InterPro" id="IPR020846">
    <property type="entry name" value="MFS_dom"/>
</dbReference>
<dbReference type="Proteomes" id="UP000326565">
    <property type="component" value="Unassembled WGS sequence"/>
</dbReference>
<evidence type="ECO:0000256" key="1">
    <source>
        <dbReference type="ARBA" id="ARBA00004141"/>
    </source>
</evidence>
<feature type="transmembrane region" description="Helical" evidence="3">
    <location>
        <begin position="308"/>
        <end position="327"/>
    </location>
</feature>
<comment type="subcellular location">
    <subcellularLocation>
        <location evidence="1">Membrane</location>
        <topology evidence="1">Multi-pass membrane protein</topology>
    </subcellularLocation>
</comment>
<dbReference type="GO" id="GO:0016020">
    <property type="term" value="C:membrane"/>
    <property type="evidence" value="ECO:0007669"/>
    <property type="project" value="UniProtKB-SubCell"/>
</dbReference>
<keyword evidence="6" id="KW-1185">Reference proteome</keyword>
<gene>
    <name evidence="5" type="ORF">BDV29DRAFT_191097</name>
</gene>
<dbReference type="PANTHER" id="PTHR11360">
    <property type="entry name" value="MONOCARBOXYLATE TRANSPORTER"/>
    <property type="match status" value="1"/>
</dbReference>
<feature type="transmembrane region" description="Helical" evidence="3">
    <location>
        <begin position="243"/>
        <end position="265"/>
    </location>
</feature>
<feature type="transmembrane region" description="Helical" evidence="3">
    <location>
        <begin position="167"/>
        <end position="187"/>
    </location>
</feature>
<feature type="transmembrane region" description="Helical" evidence="3">
    <location>
        <begin position="110"/>
        <end position="126"/>
    </location>
</feature>
<dbReference type="Pfam" id="PF07690">
    <property type="entry name" value="MFS_1"/>
    <property type="match status" value="1"/>
</dbReference>
<reference evidence="5 6" key="1">
    <citation type="submission" date="2019-04" db="EMBL/GenBank/DDBJ databases">
        <title>Friends and foes A comparative genomics study of 23 Aspergillus species from section Flavi.</title>
        <authorList>
            <consortium name="DOE Joint Genome Institute"/>
            <person name="Kjaerbolling I."/>
            <person name="Vesth T."/>
            <person name="Frisvad J.C."/>
            <person name="Nybo J.L."/>
            <person name="Theobald S."/>
            <person name="Kildgaard S."/>
            <person name="Isbrandt T."/>
            <person name="Kuo A."/>
            <person name="Sato A."/>
            <person name="Lyhne E.K."/>
            <person name="Kogle M.E."/>
            <person name="Wiebenga A."/>
            <person name="Kun R.S."/>
            <person name="Lubbers R.J."/>
            <person name="Makela M.R."/>
            <person name="Barry K."/>
            <person name="Chovatia M."/>
            <person name="Clum A."/>
            <person name="Daum C."/>
            <person name="Haridas S."/>
            <person name="He G."/>
            <person name="LaButti K."/>
            <person name="Lipzen A."/>
            <person name="Mondo S."/>
            <person name="Riley R."/>
            <person name="Salamov A."/>
            <person name="Simmons B.A."/>
            <person name="Magnuson J.K."/>
            <person name="Henrissat B."/>
            <person name="Mortensen U.H."/>
            <person name="Larsen T.O."/>
            <person name="Devries R.P."/>
            <person name="Grigoriev I.V."/>
            <person name="Machida M."/>
            <person name="Baker S.E."/>
            <person name="Andersen M.R."/>
        </authorList>
    </citation>
    <scope>NUCLEOTIDE SEQUENCE [LARGE SCALE GENOMIC DNA]</scope>
    <source>
        <strain evidence="5 6">CBS 151.66</strain>
    </source>
</reference>
<evidence type="ECO:0000313" key="5">
    <source>
        <dbReference type="EMBL" id="KAB8074315.1"/>
    </source>
</evidence>
<protein>
    <submittedName>
        <fullName evidence="5">Major facilitator superfamily domain-containing protein</fullName>
    </submittedName>
</protein>
<feature type="transmembrane region" description="Helical" evidence="3">
    <location>
        <begin position="277"/>
        <end position="296"/>
    </location>
</feature>
<accession>A0A5N5X2V0</accession>
<name>A0A5N5X2V0_9EURO</name>
<dbReference type="CDD" id="cd17352">
    <property type="entry name" value="MFS_MCT_SLC16"/>
    <property type="match status" value="1"/>
</dbReference>
<feature type="transmembrane region" description="Helical" evidence="3">
    <location>
        <begin position="40"/>
        <end position="61"/>
    </location>
</feature>
<feature type="transmembrane region" description="Helical" evidence="3">
    <location>
        <begin position="132"/>
        <end position="158"/>
    </location>
</feature>
<sequence length="433" mass="47298">MRRSSRSENVEFTTDFEMRSAASEPVTESFSAFPEGGRDAWTCLLGSFLMMIPSFGFQTAVGSVQDYISTHQLADYSVRDVGWITAVLVFLTLFLGVQVGPLFDRYGPRTLLICGSLASFTSYILLAQCTKYWQFMLCLGVLGGMSAAVITTVSIAVLSHWFYRRRALASGICMGGSSAGGAFIPLILRTLFDKYGWAWAIRVVAFIALVCYSLGFTLVKGRLPASTQSRATVDLRAFKSPRLCFLAVGVFSFEFIIFGCAALLPTYVRYGGLSLDVQFYSLTVLNAMSLIGRVLPGFAADLVGRFNILLALVIMTLIVMAALWLPFGSRNEATLYAVVAVFGFGSGGWLSLAPVCAGQLCKTEEYGRFYGTVYSVAAFGVLLTVPVGGELLQTTTPRVLIGFYSSVLLTGLVSILLARWALLDWNWKWKVKV</sequence>
<feature type="transmembrane region" description="Helical" evidence="3">
    <location>
        <begin position="401"/>
        <end position="422"/>
    </location>
</feature>
<dbReference type="GO" id="GO:0022857">
    <property type="term" value="F:transmembrane transporter activity"/>
    <property type="evidence" value="ECO:0007669"/>
    <property type="project" value="InterPro"/>
</dbReference>
<feature type="transmembrane region" description="Helical" evidence="3">
    <location>
        <begin position="81"/>
        <end position="103"/>
    </location>
</feature>
<feature type="domain" description="Major facilitator superfamily (MFS) profile" evidence="4">
    <location>
        <begin position="39"/>
        <end position="422"/>
    </location>
</feature>
<evidence type="ECO:0000259" key="4">
    <source>
        <dbReference type="PROSITE" id="PS50850"/>
    </source>
</evidence>
<keyword evidence="3" id="KW-0472">Membrane</keyword>
<dbReference type="Gene3D" id="1.20.1250.20">
    <property type="entry name" value="MFS general substrate transporter like domains"/>
    <property type="match status" value="1"/>
</dbReference>
<dbReference type="AlphaFoldDB" id="A0A5N5X2V0"/>
<organism evidence="5 6">
    <name type="scientific">Aspergillus leporis</name>
    <dbReference type="NCBI Taxonomy" id="41062"/>
    <lineage>
        <taxon>Eukaryota</taxon>
        <taxon>Fungi</taxon>
        <taxon>Dikarya</taxon>
        <taxon>Ascomycota</taxon>
        <taxon>Pezizomycotina</taxon>
        <taxon>Eurotiomycetes</taxon>
        <taxon>Eurotiomycetidae</taxon>
        <taxon>Eurotiales</taxon>
        <taxon>Aspergillaceae</taxon>
        <taxon>Aspergillus</taxon>
        <taxon>Aspergillus subgen. Circumdati</taxon>
    </lineage>
</organism>
<evidence type="ECO:0000313" key="6">
    <source>
        <dbReference type="Proteomes" id="UP000326565"/>
    </source>
</evidence>